<comment type="similarity">
    <text evidence="2">Belongs to the GSP F family.</text>
</comment>
<dbReference type="GO" id="GO:0005886">
    <property type="term" value="C:plasma membrane"/>
    <property type="evidence" value="ECO:0007669"/>
    <property type="project" value="UniProtKB-SubCell"/>
</dbReference>
<dbReference type="InterPro" id="IPR003004">
    <property type="entry name" value="GspF/PilC"/>
</dbReference>
<evidence type="ECO:0000256" key="2">
    <source>
        <dbReference type="ARBA" id="ARBA00005745"/>
    </source>
</evidence>
<keyword evidence="6 7" id="KW-0472">Membrane</keyword>
<feature type="transmembrane region" description="Helical" evidence="7">
    <location>
        <begin position="306"/>
        <end position="327"/>
    </location>
</feature>
<evidence type="ECO:0000256" key="5">
    <source>
        <dbReference type="ARBA" id="ARBA00022989"/>
    </source>
</evidence>
<evidence type="ECO:0000259" key="8">
    <source>
        <dbReference type="Pfam" id="PF00482"/>
    </source>
</evidence>
<keyword evidence="3" id="KW-1003">Cell membrane</keyword>
<feature type="transmembrane region" description="Helical" evidence="7">
    <location>
        <begin position="153"/>
        <end position="177"/>
    </location>
</feature>
<evidence type="ECO:0000256" key="3">
    <source>
        <dbReference type="ARBA" id="ARBA00022475"/>
    </source>
</evidence>
<feature type="domain" description="Type II secretion system protein GspF" evidence="8">
    <location>
        <begin position="204"/>
        <end position="325"/>
    </location>
</feature>
<dbReference type="PANTHER" id="PTHR30012:SF0">
    <property type="entry name" value="TYPE II SECRETION SYSTEM PROTEIN F-RELATED"/>
    <property type="match status" value="1"/>
</dbReference>
<keyword evidence="5 7" id="KW-1133">Transmembrane helix</keyword>
<dbReference type="OrthoDB" id="2294348at2"/>
<dbReference type="PRINTS" id="PR00812">
    <property type="entry name" value="BCTERIALGSPF"/>
</dbReference>
<keyword evidence="4 7" id="KW-0812">Transmembrane</keyword>
<evidence type="ECO:0000256" key="7">
    <source>
        <dbReference type="SAM" id="Phobius"/>
    </source>
</evidence>
<proteinExistence type="inferred from homology"/>
<keyword evidence="10" id="KW-1185">Reference proteome</keyword>
<evidence type="ECO:0000313" key="10">
    <source>
        <dbReference type="Proteomes" id="UP000284109"/>
    </source>
</evidence>
<organism evidence="9 10">
    <name type="scientific">Bombilactobacillus bombi</name>
    <dbReference type="NCBI Taxonomy" id="1303590"/>
    <lineage>
        <taxon>Bacteria</taxon>
        <taxon>Bacillati</taxon>
        <taxon>Bacillota</taxon>
        <taxon>Bacilli</taxon>
        <taxon>Lactobacillales</taxon>
        <taxon>Lactobacillaceae</taxon>
        <taxon>Bombilactobacillus</taxon>
    </lineage>
</organism>
<accession>A0A3R6V985</accession>
<evidence type="ECO:0000256" key="4">
    <source>
        <dbReference type="ARBA" id="ARBA00022692"/>
    </source>
</evidence>
<reference evidence="9 10" key="1">
    <citation type="submission" date="2018-07" db="EMBL/GenBank/DDBJ databases">
        <title>Genome sequences of six Lactobacillus spp. isolated from bumble bee guts.</title>
        <authorList>
            <person name="Motta E.V.S."/>
            <person name="Moran N.A."/>
        </authorList>
    </citation>
    <scope>NUCLEOTIDE SEQUENCE [LARGE SCALE GENOMIC DNA]</scope>
    <source>
        <strain evidence="9 10">BI-1.1</strain>
    </source>
</reference>
<dbReference type="InterPro" id="IPR018076">
    <property type="entry name" value="T2SS_GspF_dom"/>
</dbReference>
<dbReference type="Proteomes" id="UP000284109">
    <property type="component" value="Unassembled WGS sequence"/>
</dbReference>
<name>A0A3R6V985_9LACO</name>
<comment type="caution">
    <text evidence="9">The sequence shown here is derived from an EMBL/GenBank/DDBJ whole genome shotgun (WGS) entry which is preliminary data.</text>
</comment>
<sequence>MNKRIKNIKPVKLKLKQQATFLLILAKLLENGFSIEMALESMRLILPDENPLLINLIQQLDKGQSLADTLALTGLSKTILSQITIADIHGNLIKCLRENAATLTIRQKNLQKILNLLAYPCFLLISLISLIVFLKVEMAQQLPHLALPTMYWILVKILVGLIILGIIGEIGYLVHATETQRALHQMRWPIIGSMYRNYFHYVILSAVATFLKSGLSLNEILVASKQLTLGSIQRQLAEKVQQQILTGISLSQIIKYNPFLPTEINIAMNLGHSAKQTALELQTIAEIKHQRLQQQMQKLINQIQPLFFLLVAVLILGTYLSILLPIYSLMKGM</sequence>
<evidence type="ECO:0000256" key="1">
    <source>
        <dbReference type="ARBA" id="ARBA00004651"/>
    </source>
</evidence>
<dbReference type="AlphaFoldDB" id="A0A3R6V985"/>
<dbReference type="PANTHER" id="PTHR30012">
    <property type="entry name" value="GENERAL SECRETION PATHWAY PROTEIN"/>
    <property type="match status" value="1"/>
</dbReference>
<gene>
    <name evidence="9" type="ORF">DS831_07870</name>
</gene>
<dbReference type="Pfam" id="PF00482">
    <property type="entry name" value="T2SSF"/>
    <property type="match status" value="2"/>
</dbReference>
<feature type="domain" description="Type II secretion system protein GspF" evidence="8">
    <location>
        <begin position="21"/>
        <end position="134"/>
    </location>
</feature>
<dbReference type="RefSeq" id="WP_118902367.1">
    <property type="nucleotide sequence ID" value="NZ_QOCR01000004.1"/>
</dbReference>
<feature type="transmembrane region" description="Helical" evidence="7">
    <location>
        <begin position="113"/>
        <end position="133"/>
    </location>
</feature>
<dbReference type="EMBL" id="QOCR01000004">
    <property type="protein sequence ID" value="RHW50067.1"/>
    <property type="molecule type" value="Genomic_DNA"/>
</dbReference>
<comment type="subcellular location">
    <subcellularLocation>
        <location evidence="1">Cell membrane</location>
        <topology evidence="1">Multi-pass membrane protein</topology>
    </subcellularLocation>
</comment>
<protein>
    <recommendedName>
        <fullName evidence="8">Type II secretion system protein GspF domain-containing protein</fullName>
    </recommendedName>
</protein>
<dbReference type="InterPro" id="IPR042094">
    <property type="entry name" value="T2SS_GspF_sf"/>
</dbReference>
<evidence type="ECO:0000313" key="9">
    <source>
        <dbReference type="EMBL" id="RHW50067.1"/>
    </source>
</evidence>
<dbReference type="Gene3D" id="1.20.81.30">
    <property type="entry name" value="Type II secretion system (T2SS), domain F"/>
    <property type="match status" value="2"/>
</dbReference>
<evidence type="ECO:0000256" key="6">
    <source>
        <dbReference type="ARBA" id="ARBA00023136"/>
    </source>
</evidence>